<dbReference type="Gene3D" id="2.40.340.10">
    <property type="entry name" value="MoeA, C-terminal, domain IV"/>
    <property type="match status" value="1"/>
</dbReference>
<dbReference type="AlphaFoldDB" id="A0A212RH52"/>
<comment type="pathway">
    <text evidence="2 7">Cofactor biosynthesis; molybdopterin biosynthesis.</text>
</comment>
<evidence type="ECO:0000313" key="10">
    <source>
        <dbReference type="Proteomes" id="UP000197025"/>
    </source>
</evidence>
<dbReference type="Gene3D" id="3.40.190.10">
    <property type="entry name" value="Periplasmic binding protein-like II"/>
    <property type="match status" value="1"/>
</dbReference>
<keyword evidence="7" id="KW-0808">Transferase</keyword>
<comment type="cofactor">
    <cofactor evidence="7">
        <name>Mg(2+)</name>
        <dbReference type="ChEBI" id="CHEBI:18420"/>
    </cofactor>
</comment>
<dbReference type="SUPFAM" id="SSF53218">
    <property type="entry name" value="Molybdenum cofactor biosynthesis proteins"/>
    <property type="match status" value="1"/>
</dbReference>
<dbReference type="Pfam" id="PF12727">
    <property type="entry name" value="PBP_like"/>
    <property type="match status" value="1"/>
</dbReference>
<dbReference type="SUPFAM" id="SSF63882">
    <property type="entry name" value="MoeA N-terminal region -like"/>
    <property type="match status" value="1"/>
</dbReference>
<dbReference type="InterPro" id="IPR038987">
    <property type="entry name" value="MoeA-like"/>
</dbReference>
<dbReference type="Pfam" id="PF03453">
    <property type="entry name" value="MoeA_N"/>
    <property type="match status" value="1"/>
</dbReference>
<evidence type="ECO:0000256" key="3">
    <source>
        <dbReference type="ARBA" id="ARBA00010763"/>
    </source>
</evidence>
<keyword evidence="7" id="KW-0460">Magnesium</keyword>
<keyword evidence="5 7" id="KW-0501">Molybdenum cofactor biosynthesis</keyword>
<accession>A0A212RH52</accession>
<keyword evidence="7" id="KW-0479">Metal-binding</keyword>
<protein>
    <recommendedName>
        <fullName evidence="7">Molybdopterin molybdenumtransferase</fullName>
        <ecNumber evidence="7">2.10.1.1</ecNumber>
    </recommendedName>
</protein>
<organism evidence="9 10">
    <name type="scientific">Thermoflexus hugenholtzii JAD2</name>
    <dbReference type="NCBI Taxonomy" id="877466"/>
    <lineage>
        <taxon>Bacteria</taxon>
        <taxon>Bacillati</taxon>
        <taxon>Chloroflexota</taxon>
        <taxon>Thermoflexia</taxon>
        <taxon>Thermoflexales</taxon>
        <taxon>Thermoflexaceae</taxon>
        <taxon>Thermoflexus</taxon>
    </lineage>
</organism>
<dbReference type="PANTHER" id="PTHR10192">
    <property type="entry name" value="MOLYBDOPTERIN BIOSYNTHESIS PROTEIN"/>
    <property type="match status" value="1"/>
</dbReference>
<evidence type="ECO:0000256" key="2">
    <source>
        <dbReference type="ARBA" id="ARBA00005046"/>
    </source>
</evidence>
<name>A0A212RH52_9CHLR</name>
<dbReference type="GO" id="GO:0005829">
    <property type="term" value="C:cytosol"/>
    <property type="evidence" value="ECO:0007669"/>
    <property type="project" value="TreeGrafter"/>
</dbReference>
<evidence type="ECO:0000256" key="5">
    <source>
        <dbReference type="ARBA" id="ARBA00023150"/>
    </source>
</evidence>
<evidence type="ECO:0000256" key="1">
    <source>
        <dbReference type="ARBA" id="ARBA00002901"/>
    </source>
</evidence>
<dbReference type="CDD" id="cd00887">
    <property type="entry name" value="MoeA"/>
    <property type="match status" value="1"/>
</dbReference>
<dbReference type="Proteomes" id="UP000197025">
    <property type="component" value="Unassembled WGS sequence"/>
</dbReference>
<dbReference type="EC" id="2.10.1.1" evidence="7"/>
<gene>
    <name evidence="9" type="ORF">SAMN02746019_00014850</name>
</gene>
<comment type="function">
    <text evidence="1 7">Catalyzes the insertion of molybdate into adenylated molybdopterin with the concomitant release of AMP.</text>
</comment>
<keyword evidence="10" id="KW-1185">Reference proteome</keyword>
<dbReference type="GO" id="GO:0006777">
    <property type="term" value="P:Mo-molybdopterin cofactor biosynthetic process"/>
    <property type="evidence" value="ECO:0007669"/>
    <property type="project" value="UniProtKB-UniRule"/>
</dbReference>
<keyword evidence="4 7" id="KW-0500">Molybdenum</keyword>
<dbReference type="EMBL" id="FYEK01000054">
    <property type="protein sequence ID" value="SNB71699.1"/>
    <property type="molecule type" value="Genomic_DNA"/>
</dbReference>
<evidence type="ECO:0000313" key="9">
    <source>
        <dbReference type="EMBL" id="SNB71699.1"/>
    </source>
</evidence>
<dbReference type="Gene3D" id="2.170.190.11">
    <property type="entry name" value="Molybdopterin biosynthesis moea protein, domain 3"/>
    <property type="match status" value="1"/>
</dbReference>
<dbReference type="RefSeq" id="WP_088572002.1">
    <property type="nucleotide sequence ID" value="NZ_FYEK01000054.1"/>
</dbReference>
<dbReference type="SUPFAM" id="SSF63867">
    <property type="entry name" value="MoeA C-terminal domain-like"/>
    <property type="match status" value="1"/>
</dbReference>
<dbReference type="SMART" id="SM00852">
    <property type="entry name" value="MoCF_biosynth"/>
    <property type="match status" value="1"/>
</dbReference>
<dbReference type="InterPro" id="IPR036688">
    <property type="entry name" value="MoeA_C_domain_IV_sf"/>
</dbReference>
<feature type="domain" description="MoaB/Mog" evidence="8">
    <location>
        <begin position="189"/>
        <end position="334"/>
    </location>
</feature>
<dbReference type="InterPro" id="IPR005110">
    <property type="entry name" value="MoeA_linker/N"/>
</dbReference>
<dbReference type="InParanoid" id="A0A212RH52"/>
<dbReference type="Gene3D" id="3.90.105.10">
    <property type="entry name" value="Molybdopterin biosynthesis moea protein, domain 2"/>
    <property type="match status" value="1"/>
</dbReference>
<evidence type="ECO:0000256" key="7">
    <source>
        <dbReference type="RuleBase" id="RU365090"/>
    </source>
</evidence>
<evidence type="ECO:0000256" key="6">
    <source>
        <dbReference type="ARBA" id="ARBA00047317"/>
    </source>
</evidence>
<dbReference type="PANTHER" id="PTHR10192:SF16">
    <property type="entry name" value="MOLYBDOPTERIN MOLYBDENUMTRANSFERASE"/>
    <property type="match status" value="1"/>
</dbReference>
<dbReference type="Pfam" id="PF00994">
    <property type="entry name" value="MoCF_biosynth"/>
    <property type="match status" value="1"/>
</dbReference>
<dbReference type="NCBIfam" id="NF011068">
    <property type="entry name" value="PRK14498.1"/>
    <property type="match status" value="1"/>
</dbReference>
<reference evidence="10" key="1">
    <citation type="submission" date="2017-06" db="EMBL/GenBank/DDBJ databases">
        <authorList>
            <person name="Varghese N."/>
            <person name="Submissions S."/>
        </authorList>
    </citation>
    <scope>NUCLEOTIDE SEQUENCE [LARGE SCALE GENOMIC DNA]</scope>
    <source>
        <strain evidence="10">JAD2</strain>
    </source>
</reference>
<dbReference type="OrthoDB" id="9804758at2"/>
<dbReference type="InterPro" id="IPR005111">
    <property type="entry name" value="MoeA_C_domain_IV"/>
</dbReference>
<evidence type="ECO:0000256" key="4">
    <source>
        <dbReference type="ARBA" id="ARBA00022505"/>
    </source>
</evidence>
<dbReference type="Pfam" id="PF03454">
    <property type="entry name" value="MoeA_C"/>
    <property type="match status" value="1"/>
</dbReference>
<dbReference type="UniPathway" id="UPA00344"/>
<dbReference type="Gene3D" id="3.40.980.10">
    <property type="entry name" value="MoaB/Mog-like domain"/>
    <property type="match status" value="1"/>
</dbReference>
<sequence>MGRRIYLEDVPLEEAWTRFTRALTEAGLDAPFPGEWVPLEQALGRVTAEPIWARLSVPPYAAAAMDGFAVRARDTAGATETQPRVLPVPPGPDGIGACYVDTGDPLPPWADAVVPVEQVQFDGEAPERATRITLYQPVPPWANVRPVAEDIAAAELVLPANHRLRPVDLGVIAACGYATVPVRRQPRVAILPTGTELIPPEEAAARGVRPGELIEFNSLVLAAQVREWGGLPTRFPIVPDDFERLLEATREAARTHDLVLINAGSSAGSEDFTARVVSTLGTLLVHGVAVRPGHPVILGILRVDGRSVPVIGVPGFPVSAALTGEIFVEPLLARWLGLPPRRRPRLDAVLTRKLLSPLGDEEWVRVTVGRVGGRYVAAPLSRGAGVLSSLVRADGILRIPRFVEGYDQGETVAVELYTDPEAIEGTILAIGSHDMALDLMAQFLAERWPGRRLRSANAGSLGGLIALRRGECHLAGTHLLDPESGEYNLPYVRRYLAGVPVVVVTLAHREQGLIVAPGNPKGIRDLRDLARPDVRFVNRQRGAGTRVLLDYSLQRLGIDPASIPGYDREELTHLAVAAAVASGRADVGLGIRAAAAAMGLDFLPLALERYDLVIPQDLYEDPWFRPLRELLHDSRFRAAVAALPGYDVRAMGVEVARLGP</sequence>
<comment type="catalytic activity">
    <reaction evidence="6">
        <text>adenylyl-molybdopterin + molybdate = Mo-molybdopterin + AMP + H(+)</text>
        <dbReference type="Rhea" id="RHEA:35047"/>
        <dbReference type="ChEBI" id="CHEBI:15378"/>
        <dbReference type="ChEBI" id="CHEBI:36264"/>
        <dbReference type="ChEBI" id="CHEBI:62727"/>
        <dbReference type="ChEBI" id="CHEBI:71302"/>
        <dbReference type="ChEBI" id="CHEBI:456215"/>
        <dbReference type="EC" id="2.10.1.1"/>
    </reaction>
</comment>
<dbReference type="InterPro" id="IPR024370">
    <property type="entry name" value="PBP_domain"/>
</dbReference>
<dbReference type="SUPFAM" id="SSF53850">
    <property type="entry name" value="Periplasmic binding protein-like II"/>
    <property type="match status" value="1"/>
</dbReference>
<dbReference type="InterPro" id="IPR001453">
    <property type="entry name" value="MoaB/Mog_dom"/>
</dbReference>
<dbReference type="InterPro" id="IPR036135">
    <property type="entry name" value="MoeA_linker/N_sf"/>
</dbReference>
<evidence type="ECO:0000259" key="8">
    <source>
        <dbReference type="SMART" id="SM00852"/>
    </source>
</evidence>
<dbReference type="InterPro" id="IPR036425">
    <property type="entry name" value="MoaB/Mog-like_dom_sf"/>
</dbReference>
<dbReference type="GO" id="GO:0046872">
    <property type="term" value="F:metal ion binding"/>
    <property type="evidence" value="ECO:0007669"/>
    <property type="project" value="UniProtKB-UniRule"/>
</dbReference>
<comment type="similarity">
    <text evidence="3 7">Belongs to the MoeA family.</text>
</comment>
<dbReference type="GO" id="GO:0061599">
    <property type="term" value="F:molybdopterin molybdotransferase activity"/>
    <property type="evidence" value="ECO:0007669"/>
    <property type="project" value="UniProtKB-UniRule"/>
</dbReference>
<proteinExistence type="inferred from homology"/>